<dbReference type="AlphaFoldDB" id="A0A4R5N872"/>
<feature type="transmembrane region" description="Helical" evidence="1">
    <location>
        <begin position="53"/>
        <end position="73"/>
    </location>
</feature>
<gene>
    <name evidence="2" type="ORF">C5L23_000297</name>
</gene>
<feature type="transmembrane region" description="Helical" evidence="1">
    <location>
        <begin position="93"/>
        <end position="111"/>
    </location>
</feature>
<keyword evidence="1" id="KW-0812">Transmembrane</keyword>
<feature type="transmembrane region" description="Helical" evidence="1">
    <location>
        <begin position="28"/>
        <end position="46"/>
    </location>
</feature>
<evidence type="ECO:0000313" key="3">
    <source>
        <dbReference type="Proteomes" id="UP000295681"/>
    </source>
</evidence>
<dbReference type="InterPro" id="IPR009793">
    <property type="entry name" value="DUF1361"/>
</dbReference>
<feature type="transmembrane region" description="Helical" evidence="1">
    <location>
        <begin position="5"/>
        <end position="22"/>
    </location>
</feature>
<protein>
    <recommendedName>
        <fullName evidence="4">DUF1361 domain-containing protein</fullName>
    </recommendedName>
</protein>
<evidence type="ECO:0000313" key="2">
    <source>
        <dbReference type="EMBL" id="TDG67991.1"/>
    </source>
</evidence>
<dbReference type="Pfam" id="PF07099">
    <property type="entry name" value="DUF1361"/>
    <property type="match status" value="1"/>
</dbReference>
<name>A0A4R5N872_9LACO</name>
<sequence>MKKPLIIIHSLIALFFIVIWLFPTVYNFLILNVCLALIPFDVSILIKYVPNRVIKFALGFIWLIFYPNTMYMITDFVHLYSIGTTVGAIRFNYAVLAMGIFIGVLLGMRSIEMIYETFVERDSLLWQGAFYGIFSLLSAYGMYLGRFLRLNSWEVLTNWRETFQIIISQMNMQSFEFVIIFGALQLALILIYQSLRRIN</sequence>
<feature type="transmembrane region" description="Helical" evidence="1">
    <location>
        <begin position="123"/>
        <end position="143"/>
    </location>
</feature>
<evidence type="ECO:0000256" key="1">
    <source>
        <dbReference type="SAM" id="Phobius"/>
    </source>
</evidence>
<keyword evidence="3" id="KW-1185">Reference proteome</keyword>
<keyword evidence="1" id="KW-1133">Transmembrane helix</keyword>
<organism evidence="2 3">
    <name type="scientific">Leuconostoc fallax</name>
    <dbReference type="NCBI Taxonomy" id="1251"/>
    <lineage>
        <taxon>Bacteria</taxon>
        <taxon>Bacillati</taxon>
        <taxon>Bacillota</taxon>
        <taxon>Bacilli</taxon>
        <taxon>Lactobacillales</taxon>
        <taxon>Lactobacillaceae</taxon>
        <taxon>Leuconostoc</taxon>
    </lineage>
</organism>
<proteinExistence type="predicted"/>
<dbReference type="EMBL" id="PUFI01000014">
    <property type="protein sequence ID" value="TDG67991.1"/>
    <property type="molecule type" value="Genomic_DNA"/>
</dbReference>
<dbReference type="RefSeq" id="WP_010007913.1">
    <property type="nucleotide sequence ID" value="NZ_JAGYGP010000001.1"/>
</dbReference>
<dbReference type="Proteomes" id="UP000295681">
    <property type="component" value="Unassembled WGS sequence"/>
</dbReference>
<dbReference type="STRING" id="907931.GCA_000165675_01065"/>
<accession>A0A4R5N872</accession>
<reference evidence="2 3" key="1">
    <citation type="journal article" date="2019" name="Appl. Microbiol. Biotechnol.">
        <title>Uncovering carbohydrate metabolism through a genotype-phenotype association study of 56 lactic acid bacteria genomes.</title>
        <authorList>
            <person name="Buron-Moles G."/>
            <person name="Chailyan A."/>
            <person name="Dolejs I."/>
            <person name="Forster J."/>
            <person name="Miks M.H."/>
        </authorList>
    </citation>
    <scope>NUCLEOTIDE SEQUENCE [LARGE SCALE GENOMIC DNA]</scope>
    <source>
        <strain evidence="2 3">ATCC 700006</strain>
    </source>
</reference>
<keyword evidence="1" id="KW-0472">Membrane</keyword>
<evidence type="ECO:0008006" key="4">
    <source>
        <dbReference type="Google" id="ProtNLM"/>
    </source>
</evidence>
<comment type="caution">
    <text evidence="2">The sequence shown here is derived from an EMBL/GenBank/DDBJ whole genome shotgun (WGS) entry which is preliminary data.</text>
</comment>
<feature type="transmembrane region" description="Helical" evidence="1">
    <location>
        <begin position="177"/>
        <end position="195"/>
    </location>
</feature>